<comment type="caution">
    <text evidence="4">The sequence shown here is derived from an EMBL/GenBank/DDBJ whole genome shotgun (WGS) entry which is preliminary data.</text>
</comment>
<accession>A0ABR1UEY4</accession>
<dbReference type="Pfam" id="PF12796">
    <property type="entry name" value="Ank_2"/>
    <property type="match status" value="1"/>
</dbReference>
<dbReference type="SMART" id="SM00248">
    <property type="entry name" value="ANK"/>
    <property type="match status" value="6"/>
</dbReference>
<dbReference type="PRINTS" id="PR01415">
    <property type="entry name" value="ANKYRIN"/>
</dbReference>
<evidence type="ECO:0000256" key="2">
    <source>
        <dbReference type="ARBA" id="ARBA00023043"/>
    </source>
</evidence>
<reference evidence="4 5" key="1">
    <citation type="submission" date="2023-01" db="EMBL/GenBank/DDBJ databases">
        <title>Analysis of 21 Apiospora genomes using comparative genomics revels a genus with tremendous synthesis potential of carbohydrate active enzymes and secondary metabolites.</title>
        <authorList>
            <person name="Sorensen T."/>
        </authorList>
    </citation>
    <scope>NUCLEOTIDE SEQUENCE [LARGE SCALE GENOMIC DNA]</scope>
    <source>
        <strain evidence="4 5">CBS 83171</strain>
    </source>
</reference>
<dbReference type="PANTHER" id="PTHR24126">
    <property type="entry name" value="ANKYRIN REPEAT, PH AND SEC7 DOMAIN CONTAINING PROTEIN SECG-RELATED"/>
    <property type="match status" value="1"/>
</dbReference>
<dbReference type="Gene3D" id="1.25.40.20">
    <property type="entry name" value="Ankyrin repeat-containing domain"/>
    <property type="match status" value="2"/>
</dbReference>
<dbReference type="PROSITE" id="PS50088">
    <property type="entry name" value="ANK_REPEAT"/>
    <property type="match status" value="1"/>
</dbReference>
<gene>
    <name evidence="4" type="ORF">PG996_011404</name>
</gene>
<evidence type="ECO:0000313" key="5">
    <source>
        <dbReference type="Proteomes" id="UP001446871"/>
    </source>
</evidence>
<evidence type="ECO:0000256" key="3">
    <source>
        <dbReference type="PROSITE-ProRule" id="PRU00023"/>
    </source>
</evidence>
<dbReference type="EMBL" id="JAQQWM010000007">
    <property type="protein sequence ID" value="KAK8057467.1"/>
    <property type="molecule type" value="Genomic_DNA"/>
</dbReference>
<evidence type="ECO:0008006" key="6">
    <source>
        <dbReference type="Google" id="ProtNLM"/>
    </source>
</evidence>
<dbReference type="SUPFAM" id="SSF48403">
    <property type="entry name" value="Ankyrin repeat"/>
    <property type="match status" value="1"/>
</dbReference>
<dbReference type="Pfam" id="PF00023">
    <property type="entry name" value="Ank"/>
    <property type="match status" value="1"/>
</dbReference>
<protein>
    <recommendedName>
        <fullName evidence="6">Ankyrin</fullName>
    </recommendedName>
</protein>
<keyword evidence="1" id="KW-0677">Repeat</keyword>
<dbReference type="Proteomes" id="UP001446871">
    <property type="component" value="Unassembled WGS sequence"/>
</dbReference>
<dbReference type="InterPro" id="IPR036770">
    <property type="entry name" value="Ankyrin_rpt-contain_sf"/>
</dbReference>
<dbReference type="PANTHER" id="PTHR24126:SF14">
    <property type="entry name" value="ANK_REP_REGION DOMAIN-CONTAINING PROTEIN"/>
    <property type="match status" value="1"/>
</dbReference>
<sequence>MEKKKWCRESMSRQTRDMIEEVFSRKSDGMFQWAALHINDLLELESETLVSDYLNALPEGLTATYAQIYDTIDKRKRHVFDTAFQWLIGSRTELTPEELEVAVSQRPDASFSPEIKFDIDFIVATCKNLIHIVTESGRSKRTCQFVHLSVREYFEERHWCPKRANDLVLQTHIRYCIHTLDRDSGALSLWNERMRQWDHQCASFEGRCAPETLELLLEFLGRPKEGSLSFQAWGCSLNRPRYPARDIRRSRGLPGMEYNPSDWDSSQWRQECRVYCIMMGLHDAIRAWLEGRDLKPDARDIHGNTALNIAVEAGHEHICELLLAKGADANLAFVERGRPLRIAAENNNLTVGKLLLAKGGADPNLIDYYGYTTALIAATVHGYDGFVKLLLEHGANPNLSVGSEGIWTRAALLGAASGAIRTGTALLCATSGGHTTIGRMLLEAGAHANLPEDNPPLLHIVIEGMFERSIISPTHLPMTKLLIALGANVNMHWRRFGTPLQIVLSYQYPDPDLVRALRDAGAVYDKARVCPGRLDPELREISGIVDDDNEESWGSDVLNATSEAGADDDNEEAWRSDTSTVFNELV</sequence>
<feature type="repeat" description="ANK" evidence="3">
    <location>
        <begin position="302"/>
        <end position="334"/>
    </location>
</feature>
<proteinExistence type="predicted"/>
<keyword evidence="5" id="KW-1185">Reference proteome</keyword>
<evidence type="ECO:0000313" key="4">
    <source>
        <dbReference type="EMBL" id="KAK8057467.1"/>
    </source>
</evidence>
<keyword evidence="2 3" id="KW-0040">ANK repeat</keyword>
<name>A0ABR1UEY4_9PEZI</name>
<organism evidence="4 5">
    <name type="scientific">Apiospora saccharicola</name>
    <dbReference type="NCBI Taxonomy" id="335842"/>
    <lineage>
        <taxon>Eukaryota</taxon>
        <taxon>Fungi</taxon>
        <taxon>Dikarya</taxon>
        <taxon>Ascomycota</taxon>
        <taxon>Pezizomycotina</taxon>
        <taxon>Sordariomycetes</taxon>
        <taxon>Xylariomycetidae</taxon>
        <taxon>Amphisphaeriales</taxon>
        <taxon>Apiosporaceae</taxon>
        <taxon>Apiospora</taxon>
    </lineage>
</organism>
<dbReference type="InterPro" id="IPR002110">
    <property type="entry name" value="Ankyrin_rpt"/>
</dbReference>
<evidence type="ECO:0000256" key="1">
    <source>
        <dbReference type="ARBA" id="ARBA00022737"/>
    </source>
</evidence>
<dbReference type="PROSITE" id="PS50297">
    <property type="entry name" value="ANK_REP_REGION"/>
    <property type="match status" value="1"/>
</dbReference>